<feature type="domain" description="Dimethylamine monooxygenase subunit DmmA-like C-terminal" evidence="1">
    <location>
        <begin position="223"/>
        <end position="264"/>
    </location>
</feature>
<comment type="caution">
    <text evidence="2">The sequence shown here is derived from an EMBL/GenBank/DDBJ whole genome shotgun (WGS) entry which is preliminary data.</text>
</comment>
<dbReference type="InterPro" id="IPR048037">
    <property type="entry name" value="DmmA-like_C"/>
</dbReference>
<dbReference type="RefSeq" id="WP_155614144.1">
    <property type="nucleotide sequence ID" value="NZ_WNZX01000002.1"/>
</dbReference>
<keyword evidence="3" id="KW-1185">Reference proteome</keyword>
<sequence>METGYHILQPGTIRSSPYVYFTAELTHGELEAPVGVVRGLRLHNVRIDQEASFVRLSTGTGVQVRLYVDLNDCPDQQTTELLRESHSGEIRLDSPARKIFVNLHKHKYILFVDEKGILCSIPLLLLLAKQGIQTEVYYVQSYAKDSPKTLKRYAKSLDIPVRIIREWKRPSLSILLAERTIDTQLVVICRWPLYNNLVKLARELGFAKEDIEGYDNGDKEESVFCVRCYKLQRKPVESETSCLHCGASLSISNHYSERLEAYLGYVLCKE</sequence>
<dbReference type="AlphaFoldDB" id="A0A7X2Z823"/>
<accession>A0A7X2Z823</accession>
<protein>
    <recommendedName>
        <fullName evidence="1">Dimethylamine monooxygenase subunit DmmA-like C-terminal domain-containing protein</fullName>
    </recommendedName>
</protein>
<evidence type="ECO:0000259" key="1">
    <source>
        <dbReference type="Pfam" id="PF22289"/>
    </source>
</evidence>
<evidence type="ECO:0000313" key="2">
    <source>
        <dbReference type="EMBL" id="MUG70018.1"/>
    </source>
</evidence>
<dbReference type="Pfam" id="PF22289">
    <property type="entry name" value="DmmA-like_C"/>
    <property type="match status" value="1"/>
</dbReference>
<evidence type="ECO:0000313" key="3">
    <source>
        <dbReference type="Proteomes" id="UP000450917"/>
    </source>
</evidence>
<dbReference type="EMBL" id="WNZX01000002">
    <property type="protein sequence ID" value="MUG70018.1"/>
    <property type="molecule type" value="Genomic_DNA"/>
</dbReference>
<proteinExistence type="predicted"/>
<reference evidence="2 3" key="1">
    <citation type="submission" date="2019-11" db="EMBL/GenBank/DDBJ databases">
        <title>Draft genome sequences of five Paenibacillus species of dairy origin.</title>
        <authorList>
            <person name="Olajide A.M."/>
            <person name="Chen S."/>
            <person name="Lapointe G."/>
        </authorList>
    </citation>
    <scope>NUCLEOTIDE SEQUENCE [LARGE SCALE GENOMIC DNA]</scope>
    <source>
        <strain evidence="2 3">2CS3</strain>
    </source>
</reference>
<dbReference type="Proteomes" id="UP000450917">
    <property type="component" value="Unassembled WGS sequence"/>
</dbReference>
<organism evidence="2 3">
    <name type="scientific">Paenibacillus validus</name>
    <dbReference type="NCBI Taxonomy" id="44253"/>
    <lineage>
        <taxon>Bacteria</taxon>
        <taxon>Bacillati</taxon>
        <taxon>Bacillota</taxon>
        <taxon>Bacilli</taxon>
        <taxon>Bacillales</taxon>
        <taxon>Paenibacillaceae</taxon>
        <taxon>Paenibacillus</taxon>
    </lineage>
</organism>
<gene>
    <name evidence="2" type="ORF">GNP93_04930</name>
</gene>
<name>A0A7X2Z823_9BACL</name>